<dbReference type="FunFam" id="3.30.430.20:FF:000003">
    <property type="entry name" value="Cysteine-rich RLK (RECEPTOR-like protein kinase) 10"/>
    <property type="match status" value="1"/>
</dbReference>
<keyword evidence="3" id="KW-0597">Phosphoprotein</keyword>
<keyword evidence="12 17" id="KW-0472">Membrane</keyword>
<dbReference type="SMART" id="SM00220">
    <property type="entry name" value="S_TKc"/>
    <property type="match status" value="1"/>
</dbReference>
<evidence type="ECO:0000256" key="9">
    <source>
        <dbReference type="ARBA" id="ARBA00022777"/>
    </source>
</evidence>
<keyword evidence="2" id="KW-0723">Serine/threonine-protein kinase</keyword>
<keyword evidence="13" id="KW-0675">Receptor</keyword>
<dbReference type="GO" id="GO:0005886">
    <property type="term" value="C:plasma membrane"/>
    <property type="evidence" value="ECO:0007669"/>
    <property type="project" value="TreeGrafter"/>
</dbReference>
<evidence type="ECO:0000256" key="3">
    <source>
        <dbReference type="ARBA" id="ARBA00022553"/>
    </source>
</evidence>
<organism evidence="21 22">
    <name type="scientific">Momordica charantia</name>
    <name type="common">Bitter gourd</name>
    <name type="synonym">Balsam pear</name>
    <dbReference type="NCBI Taxonomy" id="3673"/>
    <lineage>
        <taxon>Eukaryota</taxon>
        <taxon>Viridiplantae</taxon>
        <taxon>Streptophyta</taxon>
        <taxon>Embryophyta</taxon>
        <taxon>Tracheophyta</taxon>
        <taxon>Spermatophyta</taxon>
        <taxon>Magnoliopsida</taxon>
        <taxon>eudicotyledons</taxon>
        <taxon>Gunneridae</taxon>
        <taxon>Pentapetalae</taxon>
        <taxon>rosids</taxon>
        <taxon>fabids</taxon>
        <taxon>Cucurbitales</taxon>
        <taxon>Cucurbitaceae</taxon>
        <taxon>Momordiceae</taxon>
        <taxon>Momordica</taxon>
    </lineage>
</organism>
<keyword evidence="9" id="KW-0418">Kinase</keyword>
<feature type="domain" description="Protein kinase" evidence="19">
    <location>
        <begin position="340"/>
        <end position="626"/>
    </location>
</feature>
<keyword evidence="8 15" id="KW-0547">Nucleotide-binding</keyword>
<feature type="transmembrane region" description="Helical" evidence="17">
    <location>
        <begin position="276"/>
        <end position="302"/>
    </location>
</feature>
<dbReference type="InterPro" id="IPR011009">
    <property type="entry name" value="Kinase-like_dom_sf"/>
</dbReference>
<evidence type="ECO:0000256" key="12">
    <source>
        <dbReference type="ARBA" id="ARBA00023136"/>
    </source>
</evidence>
<evidence type="ECO:0000256" key="6">
    <source>
        <dbReference type="ARBA" id="ARBA00022729"/>
    </source>
</evidence>
<comment type="subcellular location">
    <subcellularLocation>
        <location evidence="1">Membrane</location>
        <topology evidence="1">Single-pass membrane protein</topology>
    </subcellularLocation>
</comment>
<reference evidence="22" key="1">
    <citation type="submission" date="2025-08" db="UniProtKB">
        <authorList>
            <consortium name="RefSeq"/>
        </authorList>
    </citation>
    <scope>IDENTIFICATION</scope>
    <source>
        <strain evidence="22">OHB3-1</strain>
    </source>
</reference>
<feature type="compositionally biased region" description="Polar residues" evidence="16">
    <location>
        <begin position="637"/>
        <end position="651"/>
    </location>
</feature>
<feature type="domain" description="Gnk2-homologous" evidence="20">
    <location>
        <begin position="141"/>
        <end position="248"/>
    </location>
</feature>
<dbReference type="CDD" id="cd23509">
    <property type="entry name" value="Gnk2-like"/>
    <property type="match status" value="2"/>
</dbReference>
<dbReference type="OrthoDB" id="4062651at2759"/>
<evidence type="ECO:0000256" key="15">
    <source>
        <dbReference type="PROSITE-ProRule" id="PRU10141"/>
    </source>
</evidence>
<keyword evidence="21" id="KW-1185">Reference proteome</keyword>
<evidence type="ECO:0000256" key="11">
    <source>
        <dbReference type="ARBA" id="ARBA00022989"/>
    </source>
</evidence>
<feature type="chain" id="PRO_5026719058" evidence="18">
    <location>
        <begin position="31"/>
        <end position="658"/>
    </location>
</feature>
<keyword evidence="6 18" id="KW-0732">Signal</keyword>
<dbReference type="SUPFAM" id="SSF56112">
    <property type="entry name" value="Protein kinase-like (PK-like)"/>
    <property type="match status" value="1"/>
</dbReference>
<dbReference type="InterPro" id="IPR038408">
    <property type="entry name" value="GNK2_sf"/>
</dbReference>
<evidence type="ECO:0000256" key="13">
    <source>
        <dbReference type="ARBA" id="ARBA00023170"/>
    </source>
</evidence>
<evidence type="ECO:0000256" key="17">
    <source>
        <dbReference type="SAM" id="Phobius"/>
    </source>
</evidence>
<dbReference type="PANTHER" id="PTHR27002">
    <property type="entry name" value="RECEPTOR-LIKE SERINE/THREONINE-PROTEIN KINASE SD1-8"/>
    <property type="match status" value="1"/>
</dbReference>
<keyword evidence="5 17" id="KW-0812">Transmembrane</keyword>
<feature type="signal peptide" evidence="18">
    <location>
        <begin position="1"/>
        <end position="30"/>
    </location>
</feature>
<dbReference type="InterPro" id="IPR017441">
    <property type="entry name" value="Protein_kinase_ATP_BS"/>
</dbReference>
<dbReference type="InterPro" id="IPR000719">
    <property type="entry name" value="Prot_kinase_dom"/>
</dbReference>
<evidence type="ECO:0000256" key="10">
    <source>
        <dbReference type="ARBA" id="ARBA00022840"/>
    </source>
</evidence>
<feature type="region of interest" description="Disordered" evidence="16">
    <location>
        <begin position="637"/>
        <end position="658"/>
    </location>
</feature>
<dbReference type="FunFam" id="3.30.430.20:FF:000002">
    <property type="entry name" value="Cysteine-rich receptor-like protein kinase 10"/>
    <property type="match status" value="1"/>
</dbReference>
<dbReference type="PROSITE" id="PS50011">
    <property type="entry name" value="PROTEIN_KINASE_DOM"/>
    <property type="match status" value="1"/>
</dbReference>
<dbReference type="CDD" id="cd14066">
    <property type="entry name" value="STKc_IRAK"/>
    <property type="match status" value="1"/>
</dbReference>
<dbReference type="Pfam" id="PF01657">
    <property type="entry name" value="Stress-antifung"/>
    <property type="match status" value="2"/>
</dbReference>
<evidence type="ECO:0000256" key="8">
    <source>
        <dbReference type="ARBA" id="ARBA00022741"/>
    </source>
</evidence>
<evidence type="ECO:0000256" key="18">
    <source>
        <dbReference type="SAM" id="SignalP"/>
    </source>
</evidence>
<dbReference type="InterPro" id="IPR008271">
    <property type="entry name" value="Ser/Thr_kinase_AS"/>
</dbReference>
<dbReference type="Proteomes" id="UP000504603">
    <property type="component" value="Unplaced"/>
</dbReference>
<dbReference type="InterPro" id="IPR002902">
    <property type="entry name" value="GNK2"/>
</dbReference>
<dbReference type="KEGG" id="mcha:111010732"/>
<dbReference type="FunFam" id="1.10.510.10:FF:000343">
    <property type="entry name" value="Cysteine-rich receptor-like protein kinase 28"/>
    <property type="match status" value="1"/>
</dbReference>
<evidence type="ECO:0000256" key="2">
    <source>
        <dbReference type="ARBA" id="ARBA00022527"/>
    </source>
</evidence>
<dbReference type="PANTHER" id="PTHR27002:SF1073">
    <property type="entry name" value="CYSTEINE-RICH RECEPTOR-LIKE PROTEIN KINASE 29"/>
    <property type="match status" value="1"/>
</dbReference>
<evidence type="ECO:0000313" key="21">
    <source>
        <dbReference type="Proteomes" id="UP000504603"/>
    </source>
</evidence>
<keyword evidence="4" id="KW-0808">Transferase</keyword>
<feature type="domain" description="Gnk2-homologous" evidence="20">
    <location>
        <begin position="33"/>
        <end position="135"/>
    </location>
</feature>
<feature type="binding site" evidence="15">
    <location>
        <position position="368"/>
    </location>
    <ligand>
        <name>ATP</name>
        <dbReference type="ChEBI" id="CHEBI:30616"/>
    </ligand>
</feature>
<dbReference type="GeneID" id="111010732"/>
<dbReference type="FunFam" id="3.30.200.20:FF:000142">
    <property type="entry name" value="Cysteine-rich receptor-like protein kinase 10"/>
    <property type="match status" value="1"/>
</dbReference>
<dbReference type="Pfam" id="PF07714">
    <property type="entry name" value="PK_Tyr_Ser-Thr"/>
    <property type="match status" value="1"/>
</dbReference>
<gene>
    <name evidence="22" type="primary">LOC111010732</name>
</gene>
<dbReference type="PROSITE" id="PS00108">
    <property type="entry name" value="PROTEIN_KINASE_ST"/>
    <property type="match status" value="1"/>
</dbReference>
<evidence type="ECO:0000256" key="4">
    <source>
        <dbReference type="ARBA" id="ARBA00022679"/>
    </source>
</evidence>
<keyword evidence="10 15" id="KW-0067">ATP-binding</keyword>
<evidence type="ECO:0000256" key="5">
    <source>
        <dbReference type="ARBA" id="ARBA00022692"/>
    </source>
</evidence>
<dbReference type="GO" id="GO:0004674">
    <property type="term" value="F:protein serine/threonine kinase activity"/>
    <property type="evidence" value="ECO:0007669"/>
    <property type="project" value="UniProtKB-KW"/>
</dbReference>
<accession>A0A6J1CFB9</accession>
<name>A0A6J1CFB9_MOMCH</name>
<dbReference type="Gene3D" id="3.30.200.20">
    <property type="entry name" value="Phosphorylase Kinase, domain 1"/>
    <property type="match status" value="1"/>
</dbReference>
<evidence type="ECO:0000256" key="1">
    <source>
        <dbReference type="ARBA" id="ARBA00004167"/>
    </source>
</evidence>
<dbReference type="Gene3D" id="3.30.430.20">
    <property type="entry name" value="Gnk2 domain, C-X8-C-X2-C motif"/>
    <property type="match status" value="2"/>
</dbReference>
<protein>
    <submittedName>
        <fullName evidence="22">Receptor-like protein kinase At4g00960</fullName>
    </submittedName>
</protein>
<keyword evidence="7" id="KW-0677">Repeat</keyword>
<proteinExistence type="predicted"/>
<keyword evidence="14" id="KW-0325">Glycoprotein</keyword>
<evidence type="ECO:0000313" key="22">
    <source>
        <dbReference type="RefSeq" id="XP_022139942.1"/>
    </source>
</evidence>
<dbReference type="RefSeq" id="XP_022139942.1">
    <property type="nucleotide sequence ID" value="XM_022284250.1"/>
</dbReference>
<evidence type="ECO:0000259" key="20">
    <source>
        <dbReference type="PROSITE" id="PS51473"/>
    </source>
</evidence>
<dbReference type="AlphaFoldDB" id="A0A6J1CFB9"/>
<dbReference type="PROSITE" id="PS51473">
    <property type="entry name" value="GNK2"/>
    <property type="match status" value="2"/>
</dbReference>
<dbReference type="PROSITE" id="PS00107">
    <property type="entry name" value="PROTEIN_KINASE_ATP"/>
    <property type="match status" value="1"/>
</dbReference>
<sequence length="658" mass="73602">MVSTRFLCSLCFSFIFFFFIPISHPRLAIAQPDFQFHYCLNDGNYTTNSTYKSNLDHLLSTFTTSHQIDFGFYNFSYGHLHKANAIGLCRGDIMPDACRRCLNDSITLLTRLCPNQIEAIGWYDDCMLRYSDRSLFGFMEPSPAFYAWNANNASDPDRFTQVAAILLQQLTPTAASGDSRRKFATGSTAVANFPVIYGAVQCTPDLSDQDCSNCLLGAVSQIGLCCGGREGGRIGRPSCNFRFERYKFFQEAPPSLPTLPPYLSNTPAKGNASRTVVIIIVPVIVVAVAAAVVLIISIRAFLRTRKLRNYAAKNLPGDGSTNVESLQFDFDTIRIATDGFSDANQLGKGGFGAVYKGRLPDGQDIAVKRLFEGSTQGDDEFKNEILLVAKLQHRNLVQLLGFCFKKNEKLLIYELVENSSLEKFLFDPMKRESLDWKTRYNIIKGIARGLVYLHEDSQLKIIHRDLKASNILLDAEMNAKISDFGTAKLFVYNQTQGDTRRIIGTYGYMAPEYVLKGHFSTKSDVFSFGVLILEIVTGQKNSRAQTDNEIVEGLVSYAWRNWQKGTALDIIDPCLKNGSIIEMATCFHIGLLCVQENLEERPTMTSVFLMLNSGSITLPRPSQPAFFINSTYSQKSGQFEHNSTQNSNDMSITELYPR</sequence>
<dbReference type="InterPro" id="IPR001245">
    <property type="entry name" value="Ser-Thr/Tyr_kinase_cat_dom"/>
</dbReference>
<evidence type="ECO:0000256" key="16">
    <source>
        <dbReference type="SAM" id="MobiDB-lite"/>
    </source>
</evidence>
<evidence type="ECO:0000256" key="14">
    <source>
        <dbReference type="ARBA" id="ARBA00023180"/>
    </source>
</evidence>
<keyword evidence="11 17" id="KW-1133">Transmembrane helix</keyword>
<evidence type="ECO:0000256" key="7">
    <source>
        <dbReference type="ARBA" id="ARBA00022737"/>
    </source>
</evidence>
<evidence type="ECO:0000259" key="19">
    <source>
        <dbReference type="PROSITE" id="PS50011"/>
    </source>
</evidence>
<dbReference type="Gene3D" id="1.10.510.10">
    <property type="entry name" value="Transferase(Phosphotransferase) domain 1"/>
    <property type="match status" value="1"/>
</dbReference>
<dbReference type="GO" id="GO:0005524">
    <property type="term" value="F:ATP binding"/>
    <property type="evidence" value="ECO:0007669"/>
    <property type="project" value="UniProtKB-UniRule"/>
</dbReference>
<dbReference type="GO" id="GO:0009737">
    <property type="term" value="P:response to abscisic acid"/>
    <property type="evidence" value="ECO:0007669"/>
    <property type="project" value="UniProtKB-ARBA"/>
</dbReference>